<evidence type="ECO:0000313" key="2">
    <source>
        <dbReference type="Proteomes" id="UP000807825"/>
    </source>
</evidence>
<dbReference type="InterPro" id="IPR029063">
    <property type="entry name" value="SAM-dependent_MTases_sf"/>
</dbReference>
<accession>A0A9D6V0K7</accession>
<sequence length="198" mass="22388">MKWRTECYKRFGAVLDLPLRSPGEVIPELANPKSIVLDVGAGAHKPFRSTIERLGAAYFSMDTDPEGTFDFMSFSDVPQDTIFDLVLANQVLEHVSVDDAFNMVSQACQRMAPGGRILVTVPNAAHPVRQRDCTHITPWPANDLYSLLRSAGFEVDSMARYNKFPLTEHPLKRWIVDVVCHEFRMDWCDSIMAIGTRR</sequence>
<reference evidence="1" key="1">
    <citation type="submission" date="2020-07" db="EMBL/GenBank/DDBJ databases">
        <title>Huge and variable diversity of episymbiotic CPR bacteria and DPANN archaea in groundwater ecosystems.</title>
        <authorList>
            <person name="He C.Y."/>
            <person name="Keren R."/>
            <person name="Whittaker M."/>
            <person name="Farag I.F."/>
            <person name="Doudna J."/>
            <person name="Cate J.H.D."/>
            <person name="Banfield J.F."/>
        </authorList>
    </citation>
    <scope>NUCLEOTIDE SEQUENCE</scope>
    <source>
        <strain evidence="1">NC_groundwater_1664_Pr3_B-0.1um_52_9</strain>
    </source>
</reference>
<comment type="caution">
    <text evidence="1">The sequence shown here is derived from an EMBL/GenBank/DDBJ whole genome shotgun (WGS) entry which is preliminary data.</text>
</comment>
<dbReference type="EMBL" id="JACRDE010000095">
    <property type="protein sequence ID" value="MBI5248484.1"/>
    <property type="molecule type" value="Genomic_DNA"/>
</dbReference>
<gene>
    <name evidence="1" type="ORF">HY912_03220</name>
</gene>
<dbReference type="GO" id="GO:0032259">
    <property type="term" value="P:methylation"/>
    <property type="evidence" value="ECO:0007669"/>
    <property type="project" value="UniProtKB-KW"/>
</dbReference>
<dbReference type="Proteomes" id="UP000807825">
    <property type="component" value="Unassembled WGS sequence"/>
</dbReference>
<evidence type="ECO:0000313" key="1">
    <source>
        <dbReference type="EMBL" id="MBI5248484.1"/>
    </source>
</evidence>
<dbReference type="SUPFAM" id="SSF53335">
    <property type="entry name" value="S-adenosyl-L-methionine-dependent methyltransferases"/>
    <property type="match status" value="1"/>
</dbReference>
<proteinExistence type="predicted"/>
<keyword evidence="1" id="KW-0808">Transferase</keyword>
<dbReference type="AlphaFoldDB" id="A0A9D6V0K7"/>
<name>A0A9D6V0K7_9BACT</name>
<keyword evidence="1" id="KW-0489">Methyltransferase</keyword>
<organism evidence="1 2">
    <name type="scientific">Desulfomonile tiedjei</name>
    <dbReference type="NCBI Taxonomy" id="2358"/>
    <lineage>
        <taxon>Bacteria</taxon>
        <taxon>Pseudomonadati</taxon>
        <taxon>Thermodesulfobacteriota</taxon>
        <taxon>Desulfomonilia</taxon>
        <taxon>Desulfomonilales</taxon>
        <taxon>Desulfomonilaceae</taxon>
        <taxon>Desulfomonile</taxon>
    </lineage>
</organism>
<dbReference type="Pfam" id="PF13489">
    <property type="entry name" value="Methyltransf_23"/>
    <property type="match status" value="1"/>
</dbReference>
<protein>
    <submittedName>
        <fullName evidence="1">Class I SAM-dependent methyltransferase</fullName>
    </submittedName>
</protein>
<dbReference type="GO" id="GO:0008168">
    <property type="term" value="F:methyltransferase activity"/>
    <property type="evidence" value="ECO:0007669"/>
    <property type="project" value="UniProtKB-KW"/>
</dbReference>
<dbReference type="Gene3D" id="3.40.50.150">
    <property type="entry name" value="Vaccinia Virus protein VP39"/>
    <property type="match status" value="1"/>
</dbReference>